<sequence>MDFPTLITSRDVPQHFLKSAFLAGHVSYKALTSDLRISYRLYIPPEHINANPSATDQKLPLAVVIHGTRPSDRAKDDEPPTLPLLVVIHGTRRNSDTLNASAPWCHSLRCAILAPLFPGGLDGPNDIDSYKSLSSKTLRSDLALFSILDEVSQRWPGIDTDKIFLIGFSGGGQFVHRFFYLYPERLHAVSIGAPGHMTRLDETLSWPQGIKDVQEKFDRGVSVEKLQAVKDIQFVVGEEDNVVHGGDEFWKWLEEVKMKKVEKGGDGKDGQLAPMRAGRLQMAREVIEEWKAVGIEARFDALPGVAHSSIGVMDVIKSFLEPLISRAISDNISS</sequence>
<dbReference type="SUPFAM" id="SSF53474">
    <property type="entry name" value="alpha/beta-Hydrolases"/>
    <property type="match status" value="1"/>
</dbReference>
<dbReference type="EMBL" id="QGMK01000397">
    <property type="protein sequence ID" value="TVY81955.1"/>
    <property type="molecule type" value="Genomic_DNA"/>
</dbReference>
<comment type="caution">
    <text evidence="1">The sequence shown here is derived from an EMBL/GenBank/DDBJ whole genome shotgun (WGS) entry which is preliminary data.</text>
</comment>
<dbReference type="InterPro" id="IPR029058">
    <property type="entry name" value="AB_hydrolase_fold"/>
</dbReference>
<accession>A0A8T9C8B9</accession>
<reference evidence="1 2" key="1">
    <citation type="submission" date="2018-05" db="EMBL/GenBank/DDBJ databases">
        <title>Genome sequencing and assembly of the regulated plant pathogen Lachnellula willkommii and related sister species for the development of diagnostic species identification markers.</title>
        <authorList>
            <person name="Giroux E."/>
            <person name="Bilodeau G."/>
        </authorList>
    </citation>
    <scope>NUCLEOTIDE SEQUENCE [LARGE SCALE GENOMIC DNA]</scope>
    <source>
        <strain evidence="1 2">CBS 268.59</strain>
    </source>
</reference>
<evidence type="ECO:0000313" key="1">
    <source>
        <dbReference type="EMBL" id="TVY81955.1"/>
    </source>
</evidence>
<gene>
    <name evidence="1" type="ORF">LSUE1_G003302</name>
</gene>
<organism evidence="1 2">
    <name type="scientific">Lachnellula suecica</name>
    <dbReference type="NCBI Taxonomy" id="602035"/>
    <lineage>
        <taxon>Eukaryota</taxon>
        <taxon>Fungi</taxon>
        <taxon>Dikarya</taxon>
        <taxon>Ascomycota</taxon>
        <taxon>Pezizomycotina</taxon>
        <taxon>Leotiomycetes</taxon>
        <taxon>Helotiales</taxon>
        <taxon>Lachnaceae</taxon>
        <taxon>Lachnellula</taxon>
    </lineage>
</organism>
<dbReference type="OrthoDB" id="2334691at2759"/>
<dbReference type="Proteomes" id="UP000469558">
    <property type="component" value="Unassembled WGS sequence"/>
</dbReference>
<evidence type="ECO:0000313" key="2">
    <source>
        <dbReference type="Proteomes" id="UP000469558"/>
    </source>
</evidence>
<keyword evidence="2" id="KW-1185">Reference proteome</keyword>
<name>A0A8T9C8B9_9HELO</name>
<dbReference type="Gene3D" id="3.40.50.1820">
    <property type="entry name" value="alpha/beta hydrolase"/>
    <property type="match status" value="1"/>
</dbReference>
<proteinExistence type="predicted"/>
<dbReference type="AlphaFoldDB" id="A0A8T9C8B9"/>
<protein>
    <submittedName>
        <fullName evidence="1">Uncharacterized protein</fullName>
    </submittedName>
</protein>